<proteinExistence type="predicted"/>
<gene>
    <name evidence="1" type="ORF">EGI31_22115</name>
</gene>
<accession>A0AAE3KXS0</accession>
<reference evidence="1 2" key="1">
    <citation type="submission" date="2018-11" db="EMBL/GenBank/DDBJ databases">
        <title>Novel bacteria species description.</title>
        <authorList>
            <person name="Han J.-H."/>
        </authorList>
    </citation>
    <scope>NUCLEOTIDE SEQUENCE [LARGE SCALE GENOMIC DNA]</scope>
    <source>
        <strain evidence="1 2">KCTC23259</strain>
    </source>
</reference>
<dbReference type="Proteomes" id="UP001204144">
    <property type="component" value="Unassembled WGS sequence"/>
</dbReference>
<name>A0AAE3KXS0_9BACT</name>
<dbReference type="EMBL" id="RJUF01000186">
    <property type="protein sequence ID" value="MCP9765640.1"/>
    <property type="molecule type" value="Genomic_DNA"/>
</dbReference>
<dbReference type="AlphaFoldDB" id="A0AAE3KXS0"/>
<organism evidence="1 2">
    <name type="scientific">Lacihabitans soyangensis</name>
    <dbReference type="NCBI Taxonomy" id="869394"/>
    <lineage>
        <taxon>Bacteria</taxon>
        <taxon>Pseudomonadati</taxon>
        <taxon>Bacteroidota</taxon>
        <taxon>Cytophagia</taxon>
        <taxon>Cytophagales</taxon>
        <taxon>Leadbetterellaceae</taxon>
        <taxon>Lacihabitans</taxon>
    </lineage>
</organism>
<comment type="caution">
    <text evidence="1">The sequence shown here is derived from an EMBL/GenBank/DDBJ whole genome shotgun (WGS) entry which is preliminary data.</text>
</comment>
<sequence>MGGISHSNEHKKNVACLLSVFITNKFEEQIEQNLSEGAVAYDNNFDISMPKSEIKAWMRQKVHLSIGLFRHHVRLGYEQYPYRENQSRRTLNNLRVWFLY</sequence>
<keyword evidence="2" id="KW-1185">Reference proteome</keyword>
<dbReference type="RefSeq" id="WP_255039358.1">
    <property type="nucleotide sequence ID" value="NZ_RJUF01000186.1"/>
</dbReference>
<evidence type="ECO:0000313" key="1">
    <source>
        <dbReference type="EMBL" id="MCP9765640.1"/>
    </source>
</evidence>
<protein>
    <submittedName>
        <fullName evidence="1">Uncharacterized protein</fullName>
    </submittedName>
</protein>
<evidence type="ECO:0000313" key="2">
    <source>
        <dbReference type="Proteomes" id="UP001204144"/>
    </source>
</evidence>